<dbReference type="Gene3D" id="2.60.40.10">
    <property type="entry name" value="Immunoglobulins"/>
    <property type="match status" value="2"/>
</dbReference>
<dbReference type="OMA" id="MHISEAD"/>
<dbReference type="SUPFAM" id="SSF48726">
    <property type="entry name" value="Immunoglobulin"/>
    <property type="match status" value="2"/>
</dbReference>
<dbReference type="PROSITE" id="PS50835">
    <property type="entry name" value="IG_LIKE"/>
    <property type="match status" value="1"/>
</dbReference>
<protein>
    <recommendedName>
        <fullName evidence="1">Ig-like domain-containing protein</fullName>
    </recommendedName>
</protein>
<feature type="domain" description="Ig-like" evidence="1">
    <location>
        <begin position="89"/>
        <end position="176"/>
    </location>
</feature>
<dbReference type="AlphaFoldDB" id="A0A3Q0RL23"/>
<evidence type="ECO:0000313" key="2">
    <source>
        <dbReference type="Ensembl" id="ENSACIP00000010997.1"/>
    </source>
</evidence>
<dbReference type="InterPro" id="IPR003599">
    <property type="entry name" value="Ig_sub"/>
</dbReference>
<keyword evidence="3" id="KW-1185">Reference proteome</keyword>
<dbReference type="GeneTree" id="ENSGT00940000178549"/>
<reference evidence="2" key="2">
    <citation type="submission" date="2025-09" db="UniProtKB">
        <authorList>
            <consortium name="Ensembl"/>
        </authorList>
    </citation>
    <scope>IDENTIFICATION</scope>
</reference>
<dbReference type="Pfam" id="PF13927">
    <property type="entry name" value="Ig_3"/>
    <property type="match status" value="1"/>
</dbReference>
<dbReference type="Ensembl" id="ENSACIT00000011315.1">
    <property type="protein sequence ID" value="ENSACIP00000010997.1"/>
    <property type="gene ID" value="ENSACIG00000008609.1"/>
</dbReference>
<name>A0A3Q0RL23_AMPCI</name>
<accession>A0A3Q0RL23</accession>
<dbReference type="InterPro" id="IPR007110">
    <property type="entry name" value="Ig-like_dom"/>
</dbReference>
<dbReference type="InterPro" id="IPR036179">
    <property type="entry name" value="Ig-like_dom_sf"/>
</dbReference>
<proteinExistence type="predicted"/>
<dbReference type="Proteomes" id="UP000261340">
    <property type="component" value="Unplaced"/>
</dbReference>
<dbReference type="SMART" id="SM00409">
    <property type="entry name" value="IG"/>
    <property type="match status" value="2"/>
</dbReference>
<reference evidence="2" key="1">
    <citation type="submission" date="2025-08" db="UniProtKB">
        <authorList>
            <consortium name="Ensembl"/>
        </authorList>
    </citation>
    <scope>IDENTIFICATION</scope>
</reference>
<organism evidence="2 3">
    <name type="scientific">Amphilophus citrinellus</name>
    <name type="common">Midas cichlid</name>
    <name type="synonym">Cichlasoma citrinellum</name>
    <dbReference type="NCBI Taxonomy" id="61819"/>
    <lineage>
        <taxon>Eukaryota</taxon>
        <taxon>Metazoa</taxon>
        <taxon>Chordata</taxon>
        <taxon>Craniata</taxon>
        <taxon>Vertebrata</taxon>
        <taxon>Euteleostomi</taxon>
        <taxon>Actinopterygii</taxon>
        <taxon>Neopterygii</taxon>
        <taxon>Teleostei</taxon>
        <taxon>Neoteleostei</taxon>
        <taxon>Acanthomorphata</taxon>
        <taxon>Ovalentaria</taxon>
        <taxon>Cichlomorphae</taxon>
        <taxon>Cichliformes</taxon>
        <taxon>Cichlidae</taxon>
        <taxon>New World cichlids</taxon>
        <taxon>Cichlasomatinae</taxon>
        <taxon>Heroini</taxon>
        <taxon>Amphilophus</taxon>
    </lineage>
</organism>
<evidence type="ECO:0000313" key="3">
    <source>
        <dbReference type="Proteomes" id="UP000261340"/>
    </source>
</evidence>
<dbReference type="InterPro" id="IPR013783">
    <property type="entry name" value="Ig-like_fold"/>
</dbReference>
<sequence length="197" mass="22160">MYPPDDSQSKDIFVSLGDRVVLNCSADDSNQAWETPLGRIDGNSTRDNQLYILADDFSLVIPSIFDNHTGDYLCISPLREMHYLLFLCPNNEPQEKVVYEGGTVSLACNFGQDVPERVQWHRFGLSDQYEIIYNSQDKTIPIPEDLQHRVTLSENGSSLTIYNLEMNDGGKYGCAALKNLTFEKTPVCMLPPLDTQG</sequence>
<evidence type="ECO:0000259" key="1">
    <source>
        <dbReference type="PROSITE" id="PS50835"/>
    </source>
</evidence>